<accession>A0ACB9CTL6</accession>
<dbReference type="EMBL" id="CM042013">
    <property type="protein sequence ID" value="KAI3737611.1"/>
    <property type="molecule type" value="Genomic_DNA"/>
</dbReference>
<comment type="caution">
    <text evidence="1">The sequence shown here is derived from an EMBL/GenBank/DDBJ whole genome shotgun (WGS) entry which is preliminary data.</text>
</comment>
<sequence>MEDSQVDKRSEQRLLVYEFMANGSLHQHLHGNPKALKSQLDWVNSSSPLAELPAGTLGYLDPKYYRIHHLTTISHVYSFGVLLLEILSGRKAIDMKFEEGNIVEWAVPLIKADEIHAILDPALTRRQI</sequence>
<keyword evidence="2" id="KW-1185">Reference proteome</keyword>
<gene>
    <name evidence="1" type="ORF">L2E82_27619</name>
</gene>
<evidence type="ECO:0000313" key="1">
    <source>
        <dbReference type="EMBL" id="KAI3737611.1"/>
    </source>
</evidence>
<dbReference type="Proteomes" id="UP001055811">
    <property type="component" value="Linkage Group LG05"/>
</dbReference>
<organism evidence="1 2">
    <name type="scientific">Cichorium intybus</name>
    <name type="common">Chicory</name>
    <dbReference type="NCBI Taxonomy" id="13427"/>
    <lineage>
        <taxon>Eukaryota</taxon>
        <taxon>Viridiplantae</taxon>
        <taxon>Streptophyta</taxon>
        <taxon>Embryophyta</taxon>
        <taxon>Tracheophyta</taxon>
        <taxon>Spermatophyta</taxon>
        <taxon>Magnoliopsida</taxon>
        <taxon>eudicotyledons</taxon>
        <taxon>Gunneridae</taxon>
        <taxon>Pentapetalae</taxon>
        <taxon>asterids</taxon>
        <taxon>campanulids</taxon>
        <taxon>Asterales</taxon>
        <taxon>Asteraceae</taxon>
        <taxon>Cichorioideae</taxon>
        <taxon>Cichorieae</taxon>
        <taxon>Cichoriinae</taxon>
        <taxon>Cichorium</taxon>
    </lineage>
</organism>
<name>A0ACB9CTL6_CICIN</name>
<reference evidence="1 2" key="2">
    <citation type="journal article" date="2022" name="Mol. Ecol. Resour.">
        <title>The genomes of chicory, endive, great burdock and yacon provide insights into Asteraceae paleo-polyploidization history and plant inulin production.</title>
        <authorList>
            <person name="Fan W."/>
            <person name="Wang S."/>
            <person name="Wang H."/>
            <person name="Wang A."/>
            <person name="Jiang F."/>
            <person name="Liu H."/>
            <person name="Zhao H."/>
            <person name="Xu D."/>
            <person name="Zhang Y."/>
        </authorList>
    </citation>
    <scope>NUCLEOTIDE SEQUENCE [LARGE SCALE GENOMIC DNA]</scope>
    <source>
        <strain evidence="2">cv. Punajuju</strain>
        <tissue evidence="1">Leaves</tissue>
    </source>
</reference>
<protein>
    <submittedName>
        <fullName evidence="1">Uncharacterized protein</fullName>
    </submittedName>
</protein>
<evidence type="ECO:0000313" key="2">
    <source>
        <dbReference type="Proteomes" id="UP001055811"/>
    </source>
</evidence>
<proteinExistence type="predicted"/>
<reference evidence="2" key="1">
    <citation type="journal article" date="2022" name="Mol. Ecol. Resour.">
        <title>The genomes of chicory, endive, great burdock and yacon provide insights into Asteraceae palaeo-polyploidization history and plant inulin production.</title>
        <authorList>
            <person name="Fan W."/>
            <person name="Wang S."/>
            <person name="Wang H."/>
            <person name="Wang A."/>
            <person name="Jiang F."/>
            <person name="Liu H."/>
            <person name="Zhao H."/>
            <person name="Xu D."/>
            <person name="Zhang Y."/>
        </authorList>
    </citation>
    <scope>NUCLEOTIDE SEQUENCE [LARGE SCALE GENOMIC DNA]</scope>
    <source>
        <strain evidence="2">cv. Punajuju</strain>
    </source>
</reference>